<dbReference type="Pfam" id="PF14178">
    <property type="entry name" value="YppF"/>
    <property type="match status" value="1"/>
</dbReference>
<comment type="caution">
    <text evidence="1">The sequence shown here is derived from an EMBL/GenBank/DDBJ whole genome shotgun (WGS) entry which is preliminary data.</text>
</comment>
<proteinExistence type="predicted"/>
<evidence type="ECO:0000313" key="1">
    <source>
        <dbReference type="EMBL" id="TWL21096.1"/>
    </source>
</evidence>
<evidence type="ECO:0008006" key="3">
    <source>
        <dbReference type="Google" id="ProtNLM"/>
    </source>
</evidence>
<protein>
    <recommendedName>
        <fullName evidence="3">YppF</fullName>
    </recommendedName>
</protein>
<dbReference type="EMBL" id="NILC01000033">
    <property type="protein sequence ID" value="TWL21096.1"/>
    <property type="molecule type" value="Genomic_DNA"/>
</dbReference>
<accession>A0A8B5Y658</accession>
<organism evidence="1 2">
    <name type="scientific">Bacillus licheniformis</name>
    <dbReference type="NCBI Taxonomy" id="1402"/>
    <lineage>
        <taxon>Bacteria</taxon>
        <taxon>Bacillati</taxon>
        <taxon>Bacillota</taxon>
        <taxon>Bacilli</taxon>
        <taxon>Bacillales</taxon>
        <taxon>Bacillaceae</taxon>
        <taxon>Bacillus</taxon>
    </lineage>
</organism>
<dbReference type="AlphaFoldDB" id="A0A8B5Y658"/>
<reference evidence="1 2" key="1">
    <citation type="submission" date="2019-06" db="EMBL/GenBank/DDBJ databases">
        <title>Genome sequence analysis of &gt;100 Bacillus licheniformis strains suggests intrinsic resistance to this species.</title>
        <authorList>
            <person name="Wels M."/>
            <person name="Siezen R.J."/>
            <person name="Johansen E."/>
            <person name="Stuer-Lauridsen B."/>
            <person name="Bjerre K."/>
            <person name="Nielsen B.K.K."/>
        </authorList>
    </citation>
    <scope>NUCLEOTIDE SEQUENCE [LARGE SCALE GENOMIC DNA]</scope>
    <source>
        <strain evidence="1 2">BAC-16736</strain>
    </source>
</reference>
<evidence type="ECO:0000313" key="2">
    <source>
        <dbReference type="Proteomes" id="UP000435910"/>
    </source>
</evidence>
<sequence>MYDIEAFLVPKVLSQVCQKVSKILIFEKQKKVELLWYYIINIKGEGMHHMNVSYLRNCFAEMKQYETDCMNKLMDFAKFLYIQGHLTLNEFRTSMKVLEANGAQHPAYDMNTDAS</sequence>
<name>A0A8B5Y658_BACLI</name>
<gene>
    <name evidence="1" type="ORF">CHCC16736_2380</name>
</gene>
<dbReference type="InterPro" id="IPR025553">
    <property type="entry name" value="YppF"/>
</dbReference>
<dbReference type="Proteomes" id="UP000435910">
    <property type="component" value="Unassembled WGS sequence"/>
</dbReference>